<sequence>MNTRLKPVWAGRTMRLDPFRLGQTVSFETEDEAGGITYSINYKGAVIRRALERSGLPMTIALPVRAFLGVAARALEDGEGNLTVTLELMHEDPALSVPLLVARDLDDVAADWRAWAVEYKLPMLLVEADGTPRTLEESLGGGIVARTPIERRKRRSRTAKRRPRFLMRRKAGSLGVRLVVRGEEIIARA</sequence>
<dbReference type="InterPro" id="IPR046083">
    <property type="entry name" value="DUF6101"/>
</dbReference>
<dbReference type="AlphaFoldDB" id="A0A371XI24"/>
<comment type="caution">
    <text evidence="1">The sequence shown here is derived from an EMBL/GenBank/DDBJ whole genome shotgun (WGS) entry which is preliminary data.</text>
</comment>
<dbReference type="Proteomes" id="UP000262379">
    <property type="component" value="Unassembled WGS sequence"/>
</dbReference>
<proteinExistence type="predicted"/>
<protein>
    <submittedName>
        <fullName evidence="1">Uncharacterized protein</fullName>
    </submittedName>
</protein>
<gene>
    <name evidence="1" type="ORF">DY251_04405</name>
</gene>
<dbReference type="RefSeq" id="WP_116622641.1">
    <property type="nucleotide sequence ID" value="NZ_QURN01000003.1"/>
</dbReference>
<evidence type="ECO:0000313" key="2">
    <source>
        <dbReference type="Proteomes" id="UP000262379"/>
    </source>
</evidence>
<reference evidence="2" key="1">
    <citation type="submission" date="2018-08" db="EMBL/GenBank/DDBJ databases">
        <authorList>
            <person name="Im W.T."/>
        </authorList>
    </citation>
    <scope>NUCLEOTIDE SEQUENCE [LARGE SCALE GENOMIC DNA]</scope>
    <source>
        <strain evidence="2">LA-28</strain>
    </source>
</reference>
<accession>A0A371XI24</accession>
<keyword evidence="2" id="KW-1185">Reference proteome</keyword>
<name>A0A371XI24_9HYPH</name>
<organism evidence="1 2">
    <name type="scientific">Mesorhizobium denitrificans</name>
    <dbReference type="NCBI Taxonomy" id="2294114"/>
    <lineage>
        <taxon>Bacteria</taxon>
        <taxon>Pseudomonadati</taxon>
        <taxon>Pseudomonadota</taxon>
        <taxon>Alphaproteobacteria</taxon>
        <taxon>Hyphomicrobiales</taxon>
        <taxon>Phyllobacteriaceae</taxon>
        <taxon>Mesorhizobium</taxon>
    </lineage>
</organism>
<dbReference type="Pfam" id="PF19596">
    <property type="entry name" value="DUF6101"/>
    <property type="match status" value="1"/>
</dbReference>
<dbReference type="EMBL" id="QURN01000003">
    <property type="protein sequence ID" value="RFC68873.1"/>
    <property type="molecule type" value="Genomic_DNA"/>
</dbReference>
<evidence type="ECO:0000313" key="1">
    <source>
        <dbReference type="EMBL" id="RFC68873.1"/>
    </source>
</evidence>